<dbReference type="Gene3D" id="3.40.630.30">
    <property type="match status" value="1"/>
</dbReference>
<dbReference type="InterPro" id="IPR016181">
    <property type="entry name" value="Acyl_CoA_acyltransferase"/>
</dbReference>
<evidence type="ECO:0000256" key="1">
    <source>
        <dbReference type="SAM" id="MobiDB-lite"/>
    </source>
</evidence>
<feature type="domain" description="N-acetyltransferase" evidence="2">
    <location>
        <begin position="1"/>
        <end position="78"/>
    </location>
</feature>
<keyword evidence="3" id="KW-0614">Plasmid</keyword>
<dbReference type="Pfam" id="PF00583">
    <property type="entry name" value="Acetyltransf_1"/>
    <property type="match status" value="1"/>
</dbReference>
<gene>
    <name evidence="3" type="ORF">Maq22A_1p37790</name>
</gene>
<evidence type="ECO:0000259" key="2">
    <source>
        <dbReference type="PROSITE" id="PS51186"/>
    </source>
</evidence>
<reference evidence="3 4" key="1">
    <citation type="journal article" date="2015" name="Genome Announc.">
        <title>Complete Genome Sequence of Methylobacterium aquaticum Strain 22A, Isolated from Racomitrium japonicum Moss.</title>
        <authorList>
            <person name="Tani A."/>
            <person name="Ogura Y."/>
            <person name="Hayashi T."/>
            <person name="Kimbara K."/>
        </authorList>
    </citation>
    <scope>NUCLEOTIDE SEQUENCE [LARGE SCALE GENOMIC DNA]</scope>
    <source>
        <strain evidence="3 4">MA-22A</strain>
        <plasmid evidence="4">Plasmid pMaq22A_1p DNA</plasmid>
    </source>
</reference>
<evidence type="ECO:0000313" key="4">
    <source>
        <dbReference type="Proteomes" id="UP000061432"/>
    </source>
</evidence>
<accession>A0A0C6G1G3</accession>
<keyword evidence="3" id="KW-0808">Transferase</keyword>
<protein>
    <submittedName>
        <fullName evidence="3">GCN5-related N-acetyltransferase</fullName>
    </submittedName>
</protein>
<proteinExistence type="predicted"/>
<dbReference type="KEGG" id="maqu:Maq22A_1p37790"/>
<name>A0A0C6G1G3_9HYPH</name>
<dbReference type="AlphaFoldDB" id="A0A0C6G1G3"/>
<evidence type="ECO:0000313" key="3">
    <source>
        <dbReference type="EMBL" id="BAQ49730.1"/>
    </source>
</evidence>
<dbReference type="OrthoDB" id="7651332at2"/>
<dbReference type="EMBL" id="AP014705">
    <property type="protein sequence ID" value="BAQ49730.1"/>
    <property type="molecule type" value="Genomic_DNA"/>
</dbReference>
<dbReference type="Proteomes" id="UP000061432">
    <property type="component" value="Plasmid pMaq22A_1p"/>
</dbReference>
<dbReference type="SUPFAM" id="SSF55729">
    <property type="entry name" value="Acyl-CoA N-acyltransferases (Nat)"/>
    <property type="match status" value="1"/>
</dbReference>
<geneLocation type="plasmid" evidence="4">
    <name>pMaq22A_1p DNA</name>
</geneLocation>
<dbReference type="InterPro" id="IPR000182">
    <property type="entry name" value="GNAT_dom"/>
</dbReference>
<dbReference type="RefSeq" id="WP_060850730.1">
    <property type="nucleotide sequence ID" value="NZ_AP014705.1"/>
</dbReference>
<dbReference type="PATRIC" id="fig|270351.10.peg.6833"/>
<dbReference type="GO" id="GO:0016747">
    <property type="term" value="F:acyltransferase activity, transferring groups other than amino-acyl groups"/>
    <property type="evidence" value="ECO:0007669"/>
    <property type="project" value="InterPro"/>
</dbReference>
<organism evidence="3 4">
    <name type="scientific">Methylobacterium aquaticum</name>
    <dbReference type="NCBI Taxonomy" id="270351"/>
    <lineage>
        <taxon>Bacteria</taxon>
        <taxon>Pseudomonadati</taxon>
        <taxon>Pseudomonadota</taxon>
        <taxon>Alphaproteobacteria</taxon>
        <taxon>Hyphomicrobiales</taxon>
        <taxon>Methylobacteriaceae</taxon>
        <taxon>Methylobacterium</taxon>
    </lineage>
</organism>
<reference evidence="4" key="2">
    <citation type="submission" date="2015-01" db="EMBL/GenBank/DDBJ databases">
        <title>Complete genome sequence of Methylobacterium aquaticum strain 22A.</title>
        <authorList>
            <person name="Tani A."/>
            <person name="Ogura Y."/>
            <person name="Hayashi T."/>
        </authorList>
    </citation>
    <scope>NUCLEOTIDE SEQUENCE [LARGE SCALE GENOMIC DNA]</scope>
    <source>
        <strain evidence="4">MA-22A</strain>
        <plasmid evidence="4">Plasmid pMaq22A_1p DNA</plasmid>
    </source>
</reference>
<sequence length="82" mass="8681">MNLHHLFVAPGARCAGIGRTLIRAAEAEARAQGCVRLVVGIHPDNHRAQSYDRMPGFADRPPGGPGFARSLVPERTGPGAAR</sequence>
<dbReference type="PROSITE" id="PS51186">
    <property type="entry name" value="GNAT"/>
    <property type="match status" value="1"/>
</dbReference>
<feature type="region of interest" description="Disordered" evidence="1">
    <location>
        <begin position="48"/>
        <end position="82"/>
    </location>
</feature>